<evidence type="ECO:0000256" key="1">
    <source>
        <dbReference type="SAM" id="MobiDB-lite"/>
    </source>
</evidence>
<dbReference type="HOGENOM" id="CLU_082191_2_1_1"/>
<dbReference type="PANTHER" id="PTHR34693">
    <property type="entry name" value="PROTEIN PAR32"/>
    <property type="match status" value="1"/>
</dbReference>
<gene>
    <name evidence="2" type="ORF">SEPMUDRAFT_151031</name>
</gene>
<dbReference type="Proteomes" id="UP000016931">
    <property type="component" value="Unassembled WGS sequence"/>
</dbReference>
<dbReference type="RefSeq" id="XP_016758062.1">
    <property type="nucleotide sequence ID" value="XM_016906551.1"/>
</dbReference>
<feature type="compositionally biased region" description="Polar residues" evidence="1">
    <location>
        <begin position="1"/>
        <end position="12"/>
    </location>
</feature>
<dbReference type="InterPro" id="IPR022024">
    <property type="entry name" value="DUF3602"/>
</dbReference>
<accession>M3AV38</accession>
<dbReference type="GeneID" id="27903688"/>
<name>M3AV38_SPHMS</name>
<evidence type="ECO:0000313" key="3">
    <source>
        <dbReference type="Proteomes" id="UP000016931"/>
    </source>
</evidence>
<evidence type="ECO:0000313" key="2">
    <source>
        <dbReference type="EMBL" id="EMF09941.1"/>
    </source>
</evidence>
<keyword evidence="3" id="KW-1185">Reference proteome</keyword>
<dbReference type="EMBL" id="KB456268">
    <property type="protein sequence ID" value="EMF09941.1"/>
    <property type="molecule type" value="Genomic_DNA"/>
</dbReference>
<feature type="compositionally biased region" description="Polar residues" evidence="1">
    <location>
        <begin position="95"/>
        <end position="105"/>
    </location>
</feature>
<feature type="region of interest" description="Disordered" evidence="1">
    <location>
        <begin position="1"/>
        <end position="131"/>
    </location>
</feature>
<sequence>MAAPEISSSSAKTYGRGGAGNINSRPTAQLQSSDLQTPTIKSSTFTTGRGGAGNMANANSTAPEEARLRQDVEAPKAHGKELEGTYHWGRGGQGNMTTLVRTQSGVAGEGDNLNTTSNKSGNRSGSFGGIVNKGRELLGLKKDYNNKVAQESAVE</sequence>
<protein>
    <submittedName>
        <fullName evidence="2">Uncharacterized protein</fullName>
    </submittedName>
</protein>
<dbReference type="Pfam" id="PF12223">
    <property type="entry name" value="DUF3602"/>
    <property type="match status" value="1"/>
</dbReference>
<dbReference type="PANTHER" id="PTHR34693:SF1">
    <property type="entry name" value="PROTEIN PAR32"/>
    <property type="match status" value="1"/>
</dbReference>
<feature type="compositionally biased region" description="Polar residues" evidence="1">
    <location>
        <begin position="112"/>
        <end position="125"/>
    </location>
</feature>
<organism evidence="2 3">
    <name type="scientific">Sphaerulina musiva (strain SO2202)</name>
    <name type="common">Poplar stem canker fungus</name>
    <name type="synonym">Septoria musiva</name>
    <dbReference type="NCBI Taxonomy" id="692275"/>
    <lineage>
        <taxon>Eukaryota</taxon>
        <taxon>Fungi</taxon>
        <taxon>Dikarya</taxon>
        <taxon>Ascomycota</taxon>
        <taxon>Pezizomycotina</taxon>
        <taxon>Dothideomycetes</taxon>
        <taxon>Dothideomycetidae</taxon>
        <taxon>Mycosphaerellales</taxon>
        <taxon>Mycosphaerellaceae</taxon>
        <taxon>Sphaerulina</taxon>
    </lineage>
</organism>
<feature type="compositionally biased region" description="Polar residues" evidence="1">
    <location>
        <begin position="21"/>
        <end position="45"/>
    </location>
</feature>
<dbReference type="eggNOG" id="ENOG502S3S2">
    <property type="taxonomic scope" value="Eukaryota"/>
</dbReference>
<proteinExistence type="predicted"/>
<dbReference type="InterPro" id="IPR053203">
    <property type="entry name" value="Cisplatin_resist-associated"/>
</dbReference>
<reference evidence="2 3" key="1">
    <citation type="journal article" date="2012" name="PLoS Pathog.">
        <title>Diverse lifestyles and strategies of plant pathogenesis encoded in the genomes of eighteen Dothideomycetes fungi.</title>
        <authorList>
            <person name="Ohm R.A."/>
            <person name="Feau N."/>
            <person name="Henrissat B."/>
            <person name="Schoch C.L."/>
            <person name="Horwitz B.A."/>
            <person name="Barry K.W."/>
            <person name="Condon B.J."/>
            <person name="Copeland A.C."/>
            <person name="Dhillon B."/>
            <person name="Glaser F."/>
            <person name="Hesse C.N."/>
            <person name="Kosti I."/>
            <person name="LaButti K."/>
            <person name="Lindquist E.A."/>
            <person name="Lucas S."/>
            <person name="Salamov A.A."/>
            <person name="Bradshaw R.E."/>
            <person name="Ciuffetti L."/>
            <person name="Hamelin R.C."/>
            <person name="Kema G.H.J."/>
            <person name="Lawrence C."/>
            <person name="Scott J.A."/>
            <person name="Spatafora J.W."/>
            <person name="Turgeon B.G."/>
            <person name="de Wit P.J.G.M."/>
            <person name="Zhong S."/>
            <person name="Goodwin S.B."/>
            <person name="Grigoriev I.V."/>
        </authorList>
    </citation>
    <scope>NUCLEOTIDE SEQUENCE [LARGE SCALE GENOMIC DNA]</scope>
    <source>
        <strain evidence="2 3">SO2202</strain>
    </source>
</reference>
<dbReference type="OrthoDB" id="3063476at2759"/>
<feature type="compositionally biased region" description="Basic and acidic residues" evidence="1">
    <location>
        <begin position="64"/>
        <end position="84"/>
    </location>
</feature>
<dbReference type="AlphaFoldDB" id="M3AV38"/>
<dbReference type="OMA" id="ELEGTYH"/>